<dbReference type="InterPro" id="IPR011152">
    <property type="entry name" value="Pesterase_MJ0912"/>
</dbReference>
<organism evidence="2 3">
    <name type="scientific">Desulforhabdus amnigena</name>
    <dbReference type="NCBI Taxonomy" id="40218"/>
    <lineage>
        <taxon>Bacteria</taxon>
        <taxon>Pseudomonadati</taxon>
        <taxon>Thermodesulfobacteriota</taxon>
        <taxon>Syntrophobacteria</taxon>
        <taxon>Syntrophobacterales</taxon>
        <taxon>Syntrophobacteraceae</taxon>
        <taxon>Desulforhabdus</taxon>
    </lineage>
</organism>
<dbReference type="Gene3D" id="3.60.21.10">
    <property type="match status" value="1"/>
</dbReference>
<dbReference type="GO" id="GO:0016791">
    <property type="term" value="F:phosphatase activity"/>
    <property type="evidence" value="ECO:0007669"/>
    <property type="project" value="TreeGrafter"/>
</dbReference>
<dbReference type="RefSeq" id="WP_281793224.1">
    <property type="nucleotide sequence ID" value="NZ_BSDR01000001.1"/>
</dbReference>
<keyword evidence="3" id="KW-1185">Reference proteome</keyword>
<dbReference type="InterPro" id="IPR029052">
    <property type="entry name" value="Metallo-depent_PP-like"/>
</dbReference>
<dbReference type="Proteomes" id="UP001144372">
    <property type="component" value="Unassembled WGS sequence"/>
</dbReference>
<dbReference type="InterPro" id="IPR004843">
    <property type="entry name" value="Calcineurin-like_PHP"/>
</dbReference>
<name>A0A9W6CWN5_9BACT</name>
<proteinExistence type="predicted"/>
<sequence length="273" mass="31035">MRIYFLGDIHGNNYALEACLKHLDTLQVDAVYCLGDLVGWLPFGDRTLTRMRSLDFPTVAGNHDLLVAGRFTDFPHQLDRMQATAYNSGLLSTIPGAIDYLAGFPLILERDDFTVIHHSPFHLPAHGGKPSIEHFHYLDEAALRECLGTWKAFPFRLIFSGHDHIPAVYELPETTAHLRFEDVHVHLPPADGPLTIHLNPRSRYWIKAGSVGGPYRDGIPLANTVLYDTDRKTVTLYRIPYPQARLYEELASHHFCGNLPTIRRFMDLLNREL</sequence>
<dbReference type="Pfam" id="PF00149">
    <property type="entry name" value="Metallophos"/>
    <property type="match status" value="1"/>
</dbReference>
<evidence type="ECO:0000313" key="3">
    <source>
        <dbReference type="Proteomes" id="UP001144372"/>
    </source>
</evidence>
<feature type="domain" description="Calcineurin-like phosphoesterase" evidence="1">
    <location>
        <begin position="1"/>
        <end position="166"/>
    </location>
</feature>
<dbReference type="PANTHER" id="PTHR42850">
    <property type="entry name" value="METALLOPHOSPHOESTERASE"/>
    <property type="match status" value="1"/>
</dbReference>
<dbReference type="InterPro" id="IPR050126">
    <property type="entry name" value="Ap4A_hydrolase"/>
</dbReference>
<dbReference type="CDD" id="cd00838">
    <property type="entry name" value="MPP_superfamily"/>
    <property type="match status" value="1"/>
</dbReference>
<dbReference type="EMBL" id="BSDR01000001">
    <property type="protein sequence ID" value="GLI33944.1"/>
    <property type="molecule type" value="Genomic_DNA"/>
</dbReference>
<dbReference type="GO" id="GO:0005737">
    <property type="term" value="C:cytoplasm"/>
    <property type="evidence" value="ECO:0007669"/>
    <property type="project" value="TreeGrafter"/>
</dbReference>
<dbReference type="PIRSF" id="PIRSF000883">
    <property type="entry name" value="Pesterase_MJ0912"/>
    <property type="match status" value="1"/>
</dbReference>
<reference evidence="2" key="1">
    <citation type="submission" date="2022-12" db="EMBL/GenBank/DDBJ databases">
        <title>Reference genome sequencing for broad-spectrum identification of bacterial and archaeal isolates by mass spectrometry.</title>
        <authorList>
            <person name="Sekiguchi Y."/>
            <person name="Tourlousse D.M."/>
        </authorList>
    </citation>
    <scope>NUCLEOTIDE SEQUENCE</scope>
    <source>
        <strain evidence="2">ASRB1</strain>
    </source>
</reference>
<dbReference type="AlphaFoldDB" id="A0A9W6CWN5"/>
<accession>A0A9W6CWN5</accession>
<protein>
    <submittedName>
        <fullName evidence="2">Phosphoesterase</fullName>
    </submittedName>
</protein>
<evidence type="ECO:0000313" key="2">
    <source>
        <dbReference type="EMBL" id="GLI33944.1"/>
    </source>
</evidence>
<dbReference type="PANTHER" id="PTHR42850:SF2">
    <property type="entry name" value="BLL5683 PROTEIN"/>
    <property type="match status" value="1"/>
</dbReference>
<evidence type="ECO:0000259" key="1">
    <source>
        <dbReference type="Pfam" id="PF00149"/>
    </source>
</evidence>
<gene>
    <name evidence="2" type="ORF">DAMNIGENAA_13770</name>
</gene>
<dbReference type="SUPFAM" id="SSF56300">
    <property type="entry name" value="Metallo-dependent phosphatases"/>
    <property type="match status" value="1"/>
</dbReference>
<comment type="caution">
    <text evidence="2">The sequence shown here is derived from an EMBL/GenBank/DDBJ whole genome shotgun (WGS) entry which is preliminary data.</text>
</comment>